<evidence type="ECO:0000259" key="8">
    <source>
        <dbReference type="Pfam" id="PF01321"/>
    </source>
</evidence>
<accession>A0A0E1EM11</accession>
<dbReference type="InterPro" id="IPR036005">
    <property type="entry name" value="Creatinase/aminopeptidase-like"/>
</dbReference>
<evidence type="ECO:0000313" key="10">
    <source>
        <dbReference type="EMBL" id="MDK6898617.1"/>
    </source>
</evidence>
<dbReference type="Proteomes" id="UP000256718">
    <property type="component" value="Unassembled WGS sequence"/>
</dbReference>
<dbReference type="EMBL" id="LR134265">
    <property type="protein sequence ID" value="VED65716.1"/>
    <property type="molecule type" value="Genomic_DNA"/>
</dbReference>
<evidence type="ECO:0000256" key="2">
    <source>
        <dbReference type="ARBA" id="ARBA00008766"/>
    </source>
</evidence>
<evidence type="ECO:0000259" key="7">
    <source>
        <dbReference type="Pfam" id="PF00557"/>
    </source>
</evidence>
<comment type="similarity">
    <text evidence="2 6">Belongs to the peptidase M24B family.</text>
</comment>
<evidence type="ECO:0000256" key="6">
    <source>
        <dbReference type="RuleBase" id="RU000590"/>
    </source>
</evidence>
<dbReference type="SMR" id="A0A0E1EM11"/>
<dbReference type="InterPro" id="IPR001131">
    <property type="entry name" value="Peptidase_M24B_aminopep-P_CS"/>
</dbReference>
<dbReference type="EMBL" id="LCVB01000032">
    <property type="protein sequence ID" value="KLJ28361.1"/>
    <property type="molecule type" value="Genomic_DNA"/>
</dbReference>
<dbReference type="OMA" id="VGRTERH"/>
<evidence type="ECO:0000256" key="4">
    <source>
        <dbReference type="ARBA" id="ARBA00022801"/>
    </source>
</evidence>
<dbReference type="SUPFAM" id="SSF53092">
    <property type="entry name" value="Creatinase/prolidase N-terminal domain"/>
    <property type="match status" value="1"/>
</dbReference>
<dbReference type="Gene3D" id="3.90.230.10">
    <property type="entry name" value="Creatinase/methionine aminopeptidase superfamily"/>
    <property type="match status" value="1"/>
</dbReference>
<evidence type="ECO:0000313" key="17">
    <source>
        <dbReference type="Proteomes" id="UP000268870"/>
    </source>
</evidence>
<sequence>MSKLNRIRHHLHSVQAELAVFSDPVTVNYLTGFFCDPHERQMFLFVYEDRDPILFVPALEVSRAKQSVPFPVFGYIDSENPWQKIASNLPSFSVSKVLAEFDNLNVTKFQGLQTVFDGHFENLTPYIQNMRLIKSRDEIEKMLVAGEFADKAVQVGFDNISLNNTETDIIAQIEFEMKKQGINKMSFDTMVLTGNNAANPHGIPGTNKIENNALLLFDLGVETLGYTSDMTRTVAVGKPDQFKKDIYHLCLEAHQAAIDFIKPGVLASEVDAAARNVIEKAGYGQYFNHRLGHGLGMDVHEFPSIMAGNDMEIQEGMCFSVEPGIYIPDKVGVRIEDCGYVTKTGFEVFTKTPKELLYFEG</sequence>
<gene>
    <name evidence="13" type="primary">pepQ</name>
    <name evidence="11" type="ORF">AX245_05440</name>
    <name evidence="12" type="ORF">C4618_02045</name>
    <name evidence="13" type="ORF">NCTC8184_01776</name>
    <name evidence="10" type="ORF">QP229_01235</name>
    <name evidence="9" type="ORF">WA45_08785</name>
</gene>
<dbReference type="InterPro" id="IPR050659">
    <property type="entry name" value="Peptidase_M24B"/>
</dbReference>
<dbReference type="InterPro" id="IPR000994">
    <property type="entry name" value="Pept_M24"/>
</dbReference>
<comment type="cofactor">
    <cofactor evidence="1">
        <name>Mn(2+)</name>
        <dbReference type="ChEBI" id="CHEBI:29035"/>
    </cofactor>
</comment>
<dbReference type="Proteomes" id="UP001230629">
    <property type="component" value="Unassembled WGS sequence"/>
</dbReference>
<evidence type="ECO:0000313" key="11">
    <source>
        <dbReference type="EMBL" id="OCM71265.1"/>
    </source>
</evidence>
<reference evidence="10" key="5">
    <citation type="submission" date="2023-05" db="EMBL/GenBank/DDBJ databases">
        <title>Cataloging the Phylogenetic Diversity of Human Bladder Bacteria.</title>
        <authorList>
            <person name="Du J."/>
        </authorList>
    </citation>
    <scope>NUCLEOTIDE SEQUENCE</scope>
    <source>
        <strain evidence="10">UMB8703</strain>
    </source>
</reference>
<evidence type="ECO:0000313" key="12">
    <source>
        <dbReference type="EMBL" id="RDY90127.1"/>
    </source>
</evidence>
<keyword evidence="3 6" id="KW-0479">Metal-binding</keyword>
<dbReference type="KEGG" id="sage:EN72_04275"/>
<dbReference type="PANTHER" id="PTHR46112:SF10">
    <property type="entry name" value="DIPEPTIDASE YKVY-RELATED"/>
    <property type="match status" value="1"/>
</dbReference>
<evidence type="ECO:0000256" key="1">
    <source>
        <dbReference type="ARBA" id="ARBA00001936"/>
    </source>
</evidence>
<dbReference type="EC" id="3.4.13.9" evidence="13"/>
<dbReference type="GO" id="GO:0046872">
    <property type="term" value="F:metal ion binding"/>
    <property type="evidence" value="ECO:0007669"/>
    <property type="project" value="UniProtKB-KW"/>
</dbReference>
<dbReference type="EMBL" id="JASOIH010000001">
    <property type="protein sequence ID" value="MDK6898617.1"/>
    <property type="molecule type" value="Genomic_DNA"/>
</dbReference>
<reference evidence="11 15" key="2">
    <citation type="journal article" date="2016" name="Sci. Rep.">
        <title>Serotype IV Streptococcus agalactiae ST-452 has arisen from large genomic recombination events between CC23 and the hypervirulent CC17 lineages.</title>
        <authorList>
            <person name="Campisi E."/>
            <person name="Rinaudo C.D."/>
            <person name="Donati C."/>
            <person name="Barucco M."/>
            <person name="Torricelli G."/>
            <person name="Edwards M.S."/>
            <person name="Baker C.J."/>
            <person name="Margarit I."/>
            <person name="Rosini R."/>
        </authorList>
    </citation>
    <scope>NUCLEOTIDE SEQUENCE [LARGE SCALE GENOMIC DNA]</scope>
    <source>
        <strain evidence="11 15">CZ-PW-140</strain>
    </source>
</reference>
<evidence type="ECO:0000313" key="15">
    <source>
        <dbReference type="Proteomes" id="UP000093122"/>
    </source>
</evidence>
<reference evidence="9 14" key="1">
    <citation type="journal article" date="2015" name="PLoS ONE">
        <title>Genomic analysis reveals the molecular basis for capsule loss in the group B streptococcus population.</title>
        <authorList>
            <consortium name="DEVANI Consortium"/>
            <person name="Rosini R."/>
            <person name="Campisi E."/>
            <person name="De Chiara M."/>
            <person name="Tettelin H."/>
            <person name="Rinaudo D."/>
            <person name="Toniolo C."/>
            <person name="Metruccio M."/>
            <person name="Guidotti S."/>
            <person name="Sorensen U.B."/>
            <person name="Kilian M."/>
            <person name="Ramirez M."/>
            <person name="Janulczyk R."/>
            <person name="Donati C."/>
            <person name="Grandi G."/>
            <person name="Margarit I."/>
        </authorList>
    </citation>
    <scope>NUCLEOTIDE SEQUENCE [LARGE SCALE GENOMIC DNA]</scope>
    <source>
        <strain evidence="9 14">ES-PW-063</strain>
    </source>
</reference>
<keyword evidence="5" id="KW-0464">Manganese</keyword>
<keyword evidence="12" id="KW-0031">Aminopeptidase</keyword>
<feature type="domain" description="Peptidase M24" evidence="7">
    <location>
        <begin position="140"/>
        <end position="343"/>
    </location>
</feature>
<dbReference type="Pfam" id="PF01321">
    <property type="entry name" value="Creatinase_N"/>
    <property type="match status" value="1"/>
</dbReference>
<dbReference type="Proteomes" id="UP000093122">
    <property type="component" value="Unassembled WGS sequence"/>
</dbReference>
<dbReference type="AlphaFoldDB" id="A0A0E1EM11"/>
<dbReference type="EMBL" id="MAWT01000033">
    <property type="protein sequence ID" value="OCM71265.1"/>
    <property type="molecule type" value="Genomic_DNA"/>
</dbReference>
<keyword evidence="13" id="KW-0224">Dipeptidase</keyword>
<evidence type="ECO:0000313" key="9">
    <source>
        <dbReference type="EMBL" id="KLJ28361.1"/>
    </source>
</evidence>
<dbReference type="GO" id="GO:0102009">
    <property type="term" value="F:proline dipeptidase activity"/>
    <property type="evidence" value="ECO:0007669"/>
    <property type="project" value="UniProtKB-EC"/>
</dbReference>
<feature type="domain" description="Creatinase N-terminal" evidence="8">
    <location>
        <begin position="4"/>
        <end position="133"/>
    </location>
</feature>
<dbReference type="Gene3D" id="3.40.350.10">
    <property type="entry name" value="Creatinase/prolidase N-terminal domain"/>
    <property type="match status" value="1"/>
</dbReference>
<dbReference type="SUPFAM" id="SSF55920">
    <property type="entry name" value="Creatinase/aminopeptidase"/>
    <property type="match status" value="1"/>
</dbReference>
<dbReference type="GeneID" id="66885609"/>
<dbReference type="Proteomes" id="UP000035174">
    <property type="component" value="Unassembled WGS sequence"/>
</dbReference>
<dbReference type="Pfam" id="PF00557">
    <property type="entry name" value="Peptidase_M24"/>
    <property type="match status" value="1"/>
</dbReference>
<evidence type="ECO:0000256" key="3">
    <source>
        <dbReference type="ARBA" id="ARBA00022723"/>
    </source>
</evidence>
<evidence type="ECO:0000313" key="13">
    <source>
        <dbReference type="EMBL" id="VED65716.1"/>
    </source>
</evidence>
<dbReference type="PANTHER" id="PTHR46112">
    <property type="entry name" value="AMINOPEPTIDASE"/>
    <property type="match status" value="1"/>
</dbReference>
<evidence type="ECO:0000256" key="5">
    <source>
        <dbReference type="ARBA" id="ARBA00023211"/>
    </source>
</evidence>
<evidence type="ECO:0000313" key="16">
    <source>
        <dbReference type="Proteomes" id="UP000256718"/>
    </source>
</evidence>
<protein>
    <submittedName>
        <fullName evidence="12">Aminopeptidase P family protein</fullName>
    </submittedName>
    <submittedName>
        <fullName evidence="9 13">Dipeptidase</fullName>
        <ecNumber evidence="13">3.4.13.9</ecNumber>
    </submittedName>
    <submittedName>
        <fullName evidence="10">Xaa-Pro peptidase family protein</fullName>
    </submittedName>
</protein>
<dbReference type="CDD" id="cd01092">
    <property type="entry name" value="APP-like"/>
    <property type="match status" value="1"/>
</dbReference>
<name>A0A0E1EM11_STRAG</name>
<dbReference type="EMBL" id="QHGZ01000059">
    <property type="protein sequence ID" value="RDY90127.1"/>
    <property type="molecule type" value="Genomic_DNA"/>
</dbReference>
<keyword evidence="4 13" id="KW-0378">Hydrolase</keyword>
<dbReference type="GO" id="GO:0004177">
    <property type="term" value="F:aminopeptidase activity"/>
    <property type="evidence" value="ECO:0007669"/>
    <property type="project" value="UniProtKB-KW"/>
</dbReference>
<keyword evidence="12" id="KW-0645">Protease</keyword>
<reference evidence="13 17" key="4">
    <citation type="submission" date="2018-12" db="EMBL/GenBank/DDBJ databases">
        <authorList>
            <consortium name="Pathogen Informatics"/>
        </authorList>
    </citation>
    <scope>NUCLEOTIDE SEQUENCE [LARGE SCALE GENOMIC DNA]</scope>
    <source>
        <strain evidence="13 17">NCTC8184</strain>
    </source>
</reference>
<dbReference type="Proteomes" id="UP000268870">
    <property type="component" value="Chromosome"/>
</dbReference>
<proteinExistence type="inferred from homology"/>
<dbReference type="RefSeq" id="WP_000040811.1">
    <property type="nucleotide sequence ID" value="NZ_AP018935.1"/>
</dbReference>
<dbReference type="InterPro" id="IPR029149">
    <property type="entry name" value="Creatin/AminoP/Spt16_N"/>
</dbReference>
<evidence type="ECO:0000313" key="14">
    <source>
        <dbReference type="Proteomes" id="UP000035174"/>
    </source>
</evidence>
<dbReference type="PROSITE" id="PS00491">
    <property type="entry name" value="PROLINE_PEPTIDASE"/>
    <property type="match status" value="1"/>
</dbReference>
<dbReference type="KEGG" id="sagg:EN73_03975"/>
<dbReference type="InterPro" id="IPR000587">
    <property type="entry name" value="Creatinase_N"/>
</dbReference>
<organism evidence="13 17">
    <name type="scientific">Streptococcus agalactiae</name>
    <dbReference type="NCBI Taxonomy" id="1311"/>
    <lineage>
        <taxon>Bacteria</taxon>
        <taxon>Bacillati</taxon>
        <taxon>Bacillota</taxon>
        <taxon>Bacilli</taxon>
        <taxon>Lactobacillales</taxon>
        <taxon>Streptococcaceae</taxon>
        <taxon>Streptococcus</taxon>
    </lineage>
</organism>
<reference evidence="12 16" key="3">
    <citation type="journal article" date="2018" name="Emerg. Microbes Infect.">
        <title>Phenotypic and molecular analysis of nontypeable Group B streptococci: identification of cps2a and hybrid cps2a/cps5 Group B streptococcal capsule gene clusters.</title>
        <authorList>
            <person name="Alhhazmi A."/>
            <person name="Tyrrell G.J."/>
        </authorList>
    </citation>
    <scope>NUCLEOTIDE SEQUENCE [LARGE SCALE GENOMIC DNA]</scope>
    <source>
        <strain evidence="12 16">PLGBS17</strain>
    </source>
</reference>